<dbReference type="AlphaFoldDB" id="A0A8J2PNQ7"/>
<feature type="domain" description="Glucose-methanol-choline oxidoreductase C-terminal" evidence="6">
    <location>
        <begin position="481"/>
        <end position="522"/>
    </location>
</feature>
<dbReference type="Pfam" id="PF00732">
    <property type="entry name" value="GMC_oxred_N"/>
    <property type="match status" value="1"/>
</dbReference>
<dbReference type="OrthoDB" id="269227at2759"/>
<dbReference type="InterPro" id="IPR007867">
    <property type="entry name" value="GMC_OxRtase_C"/>
</dbReference>
<keyword evidence="4" id="KW-0472">Membrane</keyword>
<evidence type="ECO:0000256" key="3">
    <source>
        <dbReference type="ARBA" id="ARBA00022827"/>
    </source>
</evidence>
<comment type="cofactor">
    <cofactor evidence="1">
        <name>FAD</name>
        <dbReference type="ChEBI" id="CHEBI:57692"/>
    </cofactor>
</comment>
<keyword evidence="3" id="KW-0274">FAD</keyword>
<dbReference type="Pfam" id="PF05199">
    <property type="entry name" value="GMC_oxred_C"/>
    <property type="match status" value="2"/>
</dbReference>
<reference evidence="7" key="1">
    <citation type="submission" date="2021-06" db="EMBL/GenBank/DDBJ databases">
        <authorList>
            <person name="Hodson N. C."/>
            <person name="Mongue J. A."/>
            <person name="Jaron S. K."/>
        </authorList>
    </citation>
    <scope>NUCLEOTIDE SEQUENCE</scope>
</reference>
<keyword evidence="8" id="KW-1185">Reference proteome</keyword>
<keyword evidence="4" id="KW-0812">Transmembrane</keyword>
<accession>A0A8J2PNQ7</accession>
<dbReference type="PIRSF" id="PIRSF000137">
    <property type="entry name" value="Alcohol_oxidase"/>
    <property type="match status" value="1"/>
</dbReference>
<sequence>MAVSNVIILVTFFASLPFWVVILTSFNYYYDYAATKFSPGDTGEVYDFIVVGGGSAGSVVVNRLSRNNKVLLIEAGGDPIYLHRIPGIAPNLLHRPQVDWMHKTVPQKNALLGHVDNVSRWPRGKILGGSSNLNYMLYVRSHPRSSDYHGDFYSEKHYGSTGYGPLHVESKKWNPLKDYFLEGGKEMGFPTVDLNGPQKSGFCPLEVTQKNGERYGTYTAFIKPILDRKNLRIAKYSHATKIKLDNNNRAVGVWYLQHGVKKFARVSKEVIVSGGTIDSAKLLLLSGIGPKAELKKIGIKPRVDLPVGKNLNDHVAVLMLNILVDSGSLVSYMPERDFGIQTFTDYFFQGKGPLSTPLGIVNHAFFSSSEVRKTGIDWPDVQVFASVVGNYENIAADFAATYGFKKELLDKFLGPNLGNDGIIFFPTLGRPLSLGEITLRDKDPLSPPVIDPHYLEHPQDVKALVEGMQFVAKLLQTKISDKRTVVDSKLRVLKTVGLRVADNSIQPALVNANTNAPAIMIGEKAADTIRDFWFQQYEVCDRTERLKYGRENKCFYLRLA</sequence>
<dbReference type="PANTHER" id="PTHR11552:SF147">
    <property type="entry name" value="CHOLINE DEHYDROGENASE, MITOCHONDRIAL"/>
    <property type="match status" value="1"/>
</dbReference>
<evidence type="ECO:0000313" key="7">
    <source>
        <dbReference type="EMBL" id="CAG7837943.1"/>
    </source>
</evidence>
<dbReference type="GO" id="GO:0016614">
    <property type="term" value="F:oxidoreductase activity, acting on CH-OH group of donors"/>
    <property type="evidence" value="ECO:0007669"/>
    <property type="project" value="InterPro"/>
</dbReference>
<protein>
    <submittedName>
        <fullName evidence="7">Uncharacterized protein</fullName>
    </submittedName>
</protein>
<evidence type="ECO:0000313" key="8">
    <source>
        <dbReference type="Proteomes" id="UP000708208"/>
    </source>
</evidence>
<keyword evidence="2" id="KW-0285">Flavoprotein</keyword>
<organism evidence="7 8">
    <name type="scientific">Allacma fusca</name>
    <dbReference type="NCBI Taxonomy" id="39272"/>
    <lineage>
        <taxon>Eukaryota</taxon>
        <taxon>Metazoa</taxon>
        <taxon>Ecdysozoa</taxon>
        <taxon>Arthropoda</taxon>
        <taxon>Hexapoda</taxon>
        <taxon>Collembola</taxon>
        <taxon>Symphypleona</taxon>
        <taxon>Sminthuridae</taxon>
        <taxon>Allacma</taxon>
    </lineage>
</organism>
<comment type="caution">
    <text evidence="7">The sequence shown here is derived from an EMBL/GenBank/DDBJ whole genome shotgun (WGS) entry which is preliminary data.</text>
</comment>
<dbReference type="Proteomes" id="UP000708208">
    <property type="component" value="Unassembled WGS sequence"/>
</dbReference>
<feature type="transmembrane region" description="Helical" evidence="4">
    <location>
        <begin position="6"/>
        <end position="30"/>
    </location>
</feature>
<evidence type="ECO:0000259" key="5">
    <source>
        <dbReference type="Pfam" id="PF00732"/>
    </source>
</evidence>
<name>A0A8J2PNQ7_9HEXA</name>
<evidence type="ECO:0000256" key="4">
    <source>
        <dbReference type="SAM" id="Phobius"/>
    </source>
</evidence>
<gene>
    <name evidence="7" type="ORF">AFUS01_LOCUS46974</name>
</gene>
<dbReference type="EMBL" id="CAJVCH010571600">
    <property type="protein sequence ID" value="CAG7837943.1"/>
    <property type="molecule type" value="Genomic_DNA"/>
</dbReference>
<feature type="domain" description="Glucose-methanol-choline oxidoreductase N-terminal" evidence="5">
    <location>
        <begin position="46"/>
        <end position="315"/>
    </location>
</feature>
<proteinExistence type="predicted"/>
<feature type="domain" description="Glucose-methanol-choline oxidoreductase C-terminal" evidence="6">
    <location>
        <begin position="431"/>
        <end position="478"/>
    </location>
</feature>
<dbReference type="InterPro" id="IPR012132">
    <property type="entry name" value="GMC_OxRdtase"/>
</dbReference>
<dbReference type="InterPro" id="IPR000172">
    <property type="entry name" value="GMC_OxRdtase_N"/>
</dbReference>
<dbReference type="GO" id="GO:0050660">
    <property type="term" value="F:flavin adenine dinucleotide binding"/>
    <property type="evidence" value="ECO:0007669"/>
    <property type="project" value="InterPro"/>
</dbReference>
<evidence type="ECO:0000256" key="1">
    <source>
        <dbReference type="ARBA" id="ARBA00001974"/>
    </source>
</evidence>
<evidence type="ECO:0000256" key="2">
    <source>
        <dbReference type="ARBA" id="ARBA00022630"/>
    </source>
</evidence>
<evidence type="ECO:0000259" key="6">
    <source>
        <dbReference type="Pfam" id="PF05199"/>
    </source>
</evidence>
<dbReference type="PANTHER" id="PTHR11552">
    <property type="entry name" value="GLUCOSE-METHANOL-CHOLINE GMC OXIDOREDUCTASE"/>
    <property type="match status" value="1"/>
</dbReference>
<keyword evidence="4" id="KW-1133">Transmembrane helix</keyword>